<gene>
    <name evidence="2" type="ORF">LACBIDRAFT_315571</name>
</gene>
<feature type="signal peptide" evidence="1">
    <location>
        <begin position="1"/>
        <end position="18"/>
    </location>
</feature>
<dbReference type="RefSeq" id="XP_001878083.1">
    <property type="nucleotide sequence ID" value="XM_001878048.1"/>
</dbReference>
<sequence length="248" mass="24690">MLFTIGLTALALASAAFAQTVVVVGSAPTSGGGIFQYAPNNFKATNGTVITFRFSGAPGNHTVTQSTFSDPCNPRPGGFDSGWVFIPASPPLSATPEWNLTITDDSKPIWFYCKQILPSFHCSSGMIGAINAPATGDNTFAAFQANAKAFKGTPNQGEGGLVGIGASASAPVGPVPSGAHLYTAAPLPISSTLSISSGKAASTVTAPPMTSLASTPATSAPAKGSGASALSTSSLVAFMAVAVGFVLA</sequence>
<dbReference type="PANTHER" id="PTHR34883:SF15">
    <property type="entry name" value="EXTRACELLULAR SERINE-RICH PROTEIN"/>
    <property type="match status" value="1"/>
</dbReference>
<dbReference type="EMBL" id="DS547096">
    <property type="protein sequence ID" value="EDR10782.1"/>
    <property type="molecule type" value="Genomic_DNA"/>
</dbReference>
<dbReference type="GeneID" id="6073829"/>
<dbReference type="STRING" id="486041.B0D2N5"/>
<organism evidence="3">
    <name type="scientific">Laccaria bicolor (strain S238N-H82 / ATCC MYA-4686)</name>
    <name type="common">Bicoloured deceiver</name>
    <name type="synonym">Laccaria laccata var. bicolor</name>
    <dbReference type="NCBI Taxonomy" id="486041"/>
    <lineage>
        <taxon>Eukaryota</taxon>
        <taxon>Fungi</taxon>
        <taxon>Dikarya</taxon>
        <taxon>Basidiomycota</taxon>
        <taxon>Agaricomycotina</taxon>
        <taxon>Agaricomycetes</taxon>
        <taxon>Agaricomycetidae</taxon>
        <taxon>Agaricales</taxon>
        <taxon>Agaricineae</taxon>
        <taxon>Hydnangiaceae</taxon>
        <taxon>Laccaria</taxon>
    </lineage>
</organism>
<proteinExistence type="predicted"/>
<reference evidence="2 3" key="1">
    <citation type="journal article" date="2008" name="Nature">
        <title>The genome of Laccaria bicolor provides insights into mycorrhizal symbiosis.</title>
        <authorList>
            <person name="Martin F."/>
            <person name="Aerts A."/>
            <person name="Ahren D."/>
            <person name="Brun A."/>
            <person name="Danchin E.G.J."/>
            <person name="Duchaussoy F."/>
            <person name="Gibon J."/>
            <person name="Kohler A."/>
            <person name="Lindquist E."/>
            <person name="Pereda V."/>
            <person name="Salamov A."/>
            <person name="Shapiro H.J."/>
            <person name="Wuyts J."/>
            <person name="Blaudez D."/>
            <person name="Buee M."/>
            <person name="Brokstein P."/>
            <person name="Canbaeck B."/>
            <person name="Cohen D."/>
            <person name="Courty P.E."/>
            <person name="Coutinho P.M."/>
            <person name="Delaruelle C."/>
            <person name="Detter J.C."/>
            <person name="Deveau A."/>
            <person name="DiFazio S."/>
            <person name="Duplessis S."/>
            <person name="Fraissinet-Tachet L."/>
            <person name="Lucic E."/>
            <person name="Frey-Klett P."/>
            <person name="Fourrey C."/>
            <person name="Feussner I."/>
            <person name="Gay G."/>
            <person name="Grimwood J."/>
            <person name="Hoegger P.J."/>
            <person name="Jain P."/>
            <person name="Kilaru S."/>
            <person name="Labbe J."/>
            <person name="Lin Y.C."/>
            <person name="Legue V."/>
            <person name="Le Tacon F."/>
            <person name="Marmeisse R."/>
            <person name="Melayah D."/>
            <person name="Montanini B."/>
            <person name="Muratet M."/>
            <person name="Nehls U."/>
            <person name="Niculita-Hirzel H."/>
            <person name="Oudot-Le Secq M.P."/>
            <person name="Peter M."/>
            <person name="Quesneville H."/>
            <person name="Rajashekar B."/>
            <person name="Reich M."/>
            <person name="Rouhier N."/>
            <person name="Schmutz J."/>
            <person name="Yin T."/>
            <person name="Chalot M."/>
            <person name="Henrissat B."/>
            <person name="Kuees U."/>
            <person name="Lucas S."/>
            <person name="Van de Peer Y."/>
            <person name="Podila G.K."/>
            <person name="Polle A."/>
            <person name="Pukkila P.J."/>
            <person name="Richardson P.M."/>
            <person name="Rouze P."/>
            <person name="Sanders I.R."/>
            <person name="Stajich J.E."/>
            <person name="Tunlid A."/>
            <person name="Tuskan G."/>
            <person name="Grigoriev I.V."/>
        </authorList>
    </citation>
    <scope>NUCLEOTIDE SEQUENCE [LARGE SCALE GENOMIC DNA]</scope>
    <source>
        <strain evidence="3">S238N-H82 / ATCC MYA-4686</strain>
    </source>
</reference>
<name>B0D2N5_LACBS</name>
<feature type="chain" id="PRO_5002747064" evidence="1">
    <location>
        <begin position="19"/>
        <end position="248"/>
    </location>
</feature>
<dbReference type="InterPro" id="IPR052953">
    <property type="entry name" value="Ser-rich/MCO-related"/>
</dbReference>
<dbReference type="SUPFAM" id="SSF49503">
    <property type="entry name" value="Cupredoxins"/>
    <property type="match status" value="1"/>
</dbReference>
<accession>B0D2N5</accession>
<dbReference type="HOGENOM" id="CLU_053381_1_2_1"/>
<keyword evidence="1" id="KW-0732">Signal</keyword>
<dbReference type="InterPro" id="IPR008972">
    <property type="entry name" value="Cupredoxin"/>
</dbReference>
<keyword evidence="3" id="KW-1185">Reference proteome</keyword>
<dbReference type="PANTHER" id="PTHR34883">
    <property type="entry name" value="SERINE-RICH PROTEIN, PUTATIVE-RELATED-RELATED"/>
    <property type="match status" value="1"/>
</dbReference>
<evidence type="ECO:0000313" key="2">
    <source>
        <dbReference type="EMBL" id="EDR10782.1"/>
    </source>
</evidence>
<evidence type="ECO:0000256" key="1">
    <source>
        <dbReference type="SAM" id="SignalP"/>
    </source>
</evidence>
<dbReference type="InParanoid" id="B0D2N5"/>
<evidence type="ECO:0000313" key="3">
    <source>
        <dbReference type="Proteomes" id="UP000001194"/>
    </source>
</evidence>
<protein>
    <submittedName>
        <fullName evidence="2">Predicted protein</fullName>
    </submittedName>
</protein>
<dbReference type="Proteomes" id="UP000001194">
    <property type="component" value="Unassembled WGS sequence"/>
</dbReference>
<dbReference type="Gene3D" id="2.60.40.420">
    <property type="entry name" value="Cupredoxins - blue copper proteins"/>
    <property type="match status" value="1"/>
</dbReference>
<dbReference type="CDD" id="cd00920">
    <property type="entry name" value="Cupredoxin"/>
    <property type="match status" value="1"/>
</dbReference>
<dbReference type="OrthoDB" id="2331100at2759"/>
<dbReference type="AlphaFoldDB" id="B0D2N5"/>
<dbReference type="KEGG" id="lbc:LACBIDRAFT_315571"/>